<dbReference type="STRING" id="42253.NITMOv2_1619"/>
<accession>A0A0K2GAS1</accession>
<evidence type="ECO:0000313" key="2">
    <source>
        <dbReference type="Proteomes" id="UP000069205"/>
    </source>
</evidence>
<keyword evidence="2" id="KW-1185">Reference proteome</keyword>
<reference evidence="1 2" key="1">
    <citation type="journal article" date="2015" name="Proc. Natl. Acad. Sci. U.S.A.">
        <title>Expanded metabolic versatility of ubiquitous nitrite-oxidizing bacteria from the genus Nitrospira.</title>
        <authorList>
            <person name="Koch H."/>
            <person name="Lucker S."/>
            <person name="Albertsen M."/>
            <person name="Kitzinger K."/>
            <person name="Herbold C."/>
            <person name="Spieck E."/>
            <person name="Nielsen P.H."/>
            <person name="Wagner M."/>
            <person name="Daims H."/>
        </authorList>
    </citation>
    <scope>NUCLEOTIDE SEQUENCE [LARGE SCALE GENOMIC DNA]</scope>
    <source>
        <strain evidence="1 2">NSP M-1</strain>
    </source>
</reference>
<name>A0A0K2GAS1_NITMO</name>
<protein>
    <submittedName>
        <fullName evidence="1">Uncharacterized protein</fullName>
    </submittedName>
</protein>
<dbReference type="AlphaFoldDB" id="A0A0K2GAS1"/>
<dbReference type="EMBL" id="CP011801">
    <property type="protein sequence ID" value="ALA58043.1"/>
    <property type="molecule type" value="Genomic_DNA"/>
</dbReference>
<proteinExistence type="predicted"/>
<sequence length="74" mass="8124">MFLLQPHLPAVLPLSPSNCIALLSASAGLPGTSMVSLAYRPSLTIRVPSHQGVPFQLRRVFQCMHHQWAERSSS</sequence>
<dbReference type="Proteomes" id="UP000069205">
    <property type="component" value="Chromosome"/>
</dbReference>
<gene>
    <name evidence="1" type="ORF">NITMOv2_1619</name>
</gene>
<organism evidence="1 2">
    <name type="scientific">Nitrospira moscoviensis</name>
    <dbReference type="NCBI Taxonomy" id="42253"/>
    <lineage>
        <taxon>Bacteria</taxon>
        <taxon>Pseudomonadati</taxon>
        <taxon>Nitrospirota</taxon>
        <taxon>Nitrospiria</taxon>
        <taxon>Nitrospirales</taxon>
        <taxon>Nitrospiraceae</taxon>
        <taxon>Nitrospira</taxon>
    </lineage>
</organism>
<evidence type="ECO:0000313" key="1">
    <source>
        <dbReference type="EMBL" id="ALA58043.1"/>
    </source>
</evidence>
<dbReference type="KEGG" id="nmv:NITMOv2_1619"/>